<dbReference type="GO" id="GO:0003700">
    <property type="term" value="F:DNA-binding transcription factor activity"/>
    <property type="evidence" value="ECO:0007669"/>
    <property type="project" value="InterPro"/>
</dbReference>
<dbReference type="GO" id="GO:0003677">
    <property type="term" value="F:DNA binding"/>
    <property type="evidence" value="ECO:0007669"/>
    <property type="project" value="UniProtKB-KW"/>
</dbReference>
<keyword evidence="2" id="KW-0238">DNA-binding</keyword>
<dbReference type="InterPro" id="IPR036390">
    <property type="entry name" value="WH_DNA-bd_sf"/>
</dbReference>
<dbReference type="Gene3D" id="1.10.10.10">
    <property type="entry name" value="Winged helix-like DNA-binding domain superfamily/Winged helix DNA-binding domain"/>
    <property type="match status" value="1"/>
</dbReference>
<dbReference type="InterPro" id="IPR008920">
    <property type="entry name" value="TF_FadR/GntR_C"/>
</dbReference>
<dbReference type="PROSITE" id="PS50949">
    <property type="entry name" value="HTH_GNTR"/>
    <property type="match status" value="1"/>
</dbReference>
<keyword evidence="5" id="KW-0614">Plasmid</keyword>
<dbReference type="AlphaFoldDB" id="A0A248UMG4"/>
<dbReference type="Pfam" id="PF00392">
    <property type="entry name" value="GntR"/>
    <property type="match status" value="1"/>
</dbReference>
<dbReference type="RefSeq" id="WP_095448533.1">
    <property type="nucleotide sequence ID" value="NZ_CP022605.1"/>
</dbReference>
<keyword evidence="1" id="KW-0805">Transcription regulation</keyword>
<dbReference type="PANTHER" id="PTHR43537:SF24">
    <property type="entry name" value="GLUCONATE OPERON TRANSCRIPTIONAL REPRESSOR"/>
    <property type="match status" value="1"/>
</dbReference>
<geneLocation type="plasmid" evidence="5 6">
    <name>unnamed1</name>
</geneLocation>
<evidence type="ECO:0000313" key="5">
    <source>
        <dbReference type="EMBL" id="ASV87740.1"/>
    </source>
</evidence>
<dbReference type="InterPro" id="IPR036388">
    <property type="entry name" value="WH-like_DNA-bd_sf"/>
</dbReference>
<evidence type="ECO:0000259" key="4">
    <source>
        <dbReference type="PROSITE" id="PS50949"/>
    </source>
</evidence>
<reference evidence="5 6" key="1">
    <citation type="submission" date="2017-07" db="EMBL/GenBank/DDBJ databases">
        <title>Phylogenetic study on the rhizospheric bacterium Ochrobactrum sp. A44.</title>
        <authorList>
            <person name="Krzyzanowska D.M."/>
            <person name="Ossowicki A."/>
            <person name="Rajewska M."/>
            <person name="Maciag T."/>
            <person name="Kaczynski Z."/>
            <person name="Czerwicka M."/>
            <person name="Jafra S."/>
        </authorList>
    </citation>
    <scope>NUCLEOTIDE SEQUENCE [LARGE SCALE GENOMIC DNA]</scope>
    <source>
        <strain evidence="5 6">A44</strain>
        <plasmid evidence="5 6">unnamed1</plasmid>
    </source>
</reference>
<name>A0A248UMG4_9HYPH</name>
<dbReference type="InterPro" id="IPR011711">
    <property type="entry name" value="GntR_C"/>
</dbReference>
<dbReference type="PANTHER" id="PTHR43537">
    <property type="entry name" value="TRANSCRIPTIONAL REGULATOR, GNTR FAMILY"/>
    <property type="match status" value="1"/>
</dbReference>
<dbReference type="SMART" id="SM00895">
    <property type="entry name" value="FCD"/>
    <property type="match status" value="1"/>
</dbReference>
<feature type="domain" description="HTH gntR-type" evidence="4">
    <location>
        <begin position="4"/>
        <end position="71"/>
    </location>
</feature>
<evidence type="ECO:0000256" key="3">
    <source>
        <dbReference type="ARBA" id="ARBA00023163"/>
    </source>
</evidence>
<dbReference type="PRINTS" id="PR00035">
    <property type="entry name" value="HTHGNTR"/>
</dbReference>
<dbReference type="EMBL" id="CP022605">
    <property type="protein sequence ID" value="ASV87740.1"/>
    <property type="molecule type" value="Genomic_DNA"/>
</dbReference>
<dbReference type="SMART" id="SM00345">
    <property type="entry name" value="HTH_GNTR"/>
    <property type="match status" value="1"/>
</dbReference>
<dbReference type="Gene3D" id="1.20.120.530">
    <property type="entry name" value="GntR ligand-binding domain-like"/>
    <property type="match status" value="1"/>
</dbReference>
<evidence type="ECO:0000256" key="2">
    <source>
        <dbReference type="ARBA" id="ARBA00023125"/>
    </source>
</evidence>
<dbReference type="Pfam" id="PF07729">
    <property type="entry name" value="FCD"/>
    <property type="match status" value="1"/>
</dbReference>
<evidence type="ECO:0000313" key="6">
    <source>
        <dbReference type="Proteomes" id="UP000215256"/>
    </source>
</evidence>
<dbReference type="CDD" id="cd07377">
    <property type="entry name" value="WHTH_GntR"/>
    <property type="match status" value="1"/>
</dbReference>
<accession>A0A248UMG4</accession>
<proteinExistence type="predicted"/>
<keyword evidence="3" id="KW-0804">Transcription</keyword>
<evidence type="ECO:0000256" key="1">
    <source>
        <dbReference type="ARBA" id="ARBA00023015"/>
    </source>
</evidence>
<dbReference type="Proteomes" id="UP000215256">
    <property type="component" value="Plasmid unnamed1"/>
</dbReference>
<dbReference type="InterPro" id="IPR000524">
    <property type="entry name" value="Tscrpt_reg_HTH_GntR"/>
</dbReference>
<dbReference type="KEGG" id="och:CES85_3442"/>
<dbReference type="OrthoDB" id="9810548at2"/>
<dbReference type="SUPFAM" id="SSF48008">
    <property type="entry name" value="GntR ligand-binding domain-like"/>
    <property type="match status" value="1"/>
</dbReference>
<gene>
    <name evidence="5" type="ORF">CES85_3442</name>
</gene>
<sequence>MNETTLGLRVTGEIRQKILSGEFAPGLRIRQEELAAQFGTSRVPVREALKQLESEGLVVIVPNSGVWIARVDINECVEMWKIRERIEPLALGESLPHLTDDDIRGLEEICHAIDATTDVEEFLRLDRQFHLASYRATAMPTLIPMIERIWNTTQHYRRAYTMLLGRERFWIIQCEHGLLMEAIKRRDVEDSERALYSHIRRTRMELERNRTAFTDISF</sequence>
<dbReference type="SUPFAM" id="SSF46785">
    <property type="entry name" value="Winged helix' DNA-binding domain"/>
    <property type="match status" value="1"/>
</dbReference>
<protein>
    <submittedName>
        <fullName evidence="5">FCD domain protein</fullName>
    </submittedName>
</protein>
<organism evidence="5 6">
    <name type="scientific">Ochrobactrum quorumnocens</name>
    <dbReference type="NCBI Taxonomy" id="271865"/>
    <lineage>
        <taxon>Bacteria</taxon>
        <taxon>Pseudomonadati</taxon>
        <taxon>Pseudomonadota</taxon>
        <taxon>Alphaproteobacteria</taxon>
        <taxon>Hyphomicrobiales</taxon>
        <taxon>Brucellaceae</taxon>
        <taxon>Brucella/Ochrobactrum group</taxon>
        <taxon>Ochrobactrum</taxon>
    </lineage>
</organism>